<dbReference type="Pfam" id="PF00462">
    <property type="entry name" value="Glutaredoxin"/>
    <property type="match status" value="1"/>
</dbReference>
<dbReference type="PANTHER" id="PTHR34386">
    <property type="entry name" value="GLUTAREDOXIN"/>
    <property type="match status" value="1"/>
</dbReference>
<dbReference type="Proteomes" id="UP000664218">
    <property type="component" value="Unassembled WGS sequence"/>
</dbReference>
<gene>
    <name evidence="2" type="ORF">J3A84_03445</name>
</gene>
<comment type="caution">
    <text evidence="2">The sequence shown here is derived from an EMBL/GenBank/DDBJ whole genome shotgun (WGS) entry which is preliminary data.</text>
</comment>
<dbReference type="GO" id="GO:0045454">
    <property type="term" value="P:cell redox homeostasis"/>
    <property type="evidence" value="ECO:0007669"/>
    <property type="project" value="TreeGrafter"/>
</dbReference>
<dbReference type="GO" id="GO:0009055">
    <property type="term" value="F:electron transfer activity"/>
    <property type="evidence" value="ECO:0007669"/>
    <property type="project" value="TreeGrafter"/>
</dbReference>
<accession>A0A939H4N6</accession>
<dbReference type="AlphaFoldDB" id="A0A939H4N6"/>
<reference evidence="2" key="1">
    <citation type="submission" date="2021-03" db="EMBL/GenBank/DDBJ databases">
        <title>Proteiniclasticum marinus sp. nov., isolated from tidal flat sediment.</title>
        <authorList>
            <person name="Namirimu T."/>
            <person name="Yang J.-A."/>
            <person name="Yang S.-H."/>
            <person name="Kim Y.-J."/>
            <person name="Kwon K.K."/>
        </authorList>
    </citation>
    <scope>NUCLEOTIDE SEQUENCE</scope>
    <source>
        <strain evidence="2">SCR006</strain>
    </source>
</reference>
<organism evidence="2 3">
    <name type="scientific">Proteiniclasticum aestuarii</name>
    <dbReference type="NCBI Taxonomy" id="2817862"/>
    <lineage>
        <taxon>Bacteria</taxon>
        <taxon>Bacillati</taxon>
        <taxon>Bacillota</taxon>
        <taxon>Clostridia</taxon>
        <taxon>Eubacteriales</taxon>
        <taxon>Clostridiaceae</taxon>
        <taxon>Proteiniclasticum</taxon>
    </lineage>
</organism>
<dbReference type="EMBL" id="JAFNJU010000002">
    <property type="protein sequence ID" value="MBO1264099.1"/>
    <property type="molecule type" value="Genomic_DNA"/>
</dbReference>
<name>A0A939H4N6_9CLOT</name>
<keyword evidence="3" id="KW-1185">Reference proteome</keyword>
<proteinExistence type="predicted"/>
<dbReference type="NCBIfam" id="TIGR02196">
    <property type="entry name" value="GlrX_YruB"/>
    <property type="match status" value="1"/>
</dbReference>
<dbReference type="InterPro" id="IPR011911">
    <property type="entry name" value="GlrX_YruB"/>
</dbReference>
<dbReference type="PROSITE" id="PS51354">
    <property type="entry name" value="GLUTAREDOXIN_2"/>
    <property type="match status" value="1"/>
</dbReference>
<evidence type="ECO:0000313" key="3">
    <source>
        <dbReference type="Proteomes" id="UP000664218"/>
    </source>
</evidence>
<dbReference type="InterPro" id="IPR036249">
    <property type="entry name" value="Thioredoxin-like_sf"/>
</dbReference>
<feature type="domain" description="Glutaredoxin" evidence="1">
    <location>
        <begin position="4"/>
        <end position="63"/>
    </location>
</feature>
<dbReference type="InterPro" id="IPR051548">
    <property type="entry name" value="Grx-like_ET"/>
</dbReference>
<dbReference type="Gene3D" id="3.40.30.10">
    <property type="entry name" value="Glutaredoxin"/>
    <property type="match status" value="1"/>
</dbReference>
<dbReference type="PANTHER" id="PTHR34386:SF1">
    <property type="entry name" value="GLUTAREDOXIN-LIKE PROTEIN NRDH"/>
    <property type="match status" value="1"/>
</dbReference>
<dbReference type="CDD" id="cd02976">
    <property type="entry name" value="NrdH"/>
    <property type="match status" value="1"/>
</dbReference>
<dbReference type="SUPFAM" id="SSF52833">
    <property type="entry name" value="Thioredoxin-like"/>
    <property type="match status" value="1"/>
</dbReference>
<dbReference type="InterPro" id="IPR002109">
    <property type="entry name" value="Glutaredoxin"/>
</dbReference>
<dbReference type="RefSeq" id="WP_207598618.1">
    <property type="nucleotide sequence ID" value="NZ_JAFNJU010000002.1"/>
</dbReference>
<evidence type="ECO:0000313" key="2">
    <source>
        <dbReference type="EMBL" id="MBO1264099.1"/>
    </source>
</evidence>
<protein>
    <submittedName>
        <fullName evidence="2">Glutathione S-transferase N-terminal domain-containing protein</fullName>
    </submittedName>
</protein>
<sequence>MNQVTIYTTPTCIWCNRAKSYLREQNISFVEKDVSRDREAATEMIRKTNQMGVPVLDINGNVIIGFDQHGINRLLGL</sequence>
<evidence type="ECO:0000259" key="1">
    <source>
        <dbReference type="Pfam" id="PF00462"/>
    </source>
</evidence>